<feature type="region of interest" description="Disordered" evidence="1">
    <location>
        <begin position="1"/>
        <end position="33"/>
    </location>
</feature>
<evidence type="ECO:0000313" key="2">
    <source>
        <dbReference type="EMBL" id="MCD7465906.1"/>
    </source>
</evidence>
<protein>
    <submittedName>
        <fullName evidence="2">Uncharacterized protein</fullName>
    </submittedName>
</protein>
<feature type="region of interest" description="Disordered" evidence="1">
    <location>
        <begin position="100"/>
        <end position="133"/>
    </location>
</feature>
<gene>
    <name evidence="2" type="ORF">HAX54_002120</name>
</gene>
<dbReference type="EMBL" id="JACEIK010001095">
    <property type="protein sequence ID" value="MCD7465906.1"/>
    <property type="molecule type" value="Genomic_DNA"/>
</dbReference>
<organism evidence="2 3">
    <name type="scientific">Datura stramonium</name>
    <name type="common">Jimsonweed</name>
    <name type="synonym">Common thornapple</name>
    <dbReference type="NCBI Taxonomy" id="4076"/>
    <lineage>
        <taxon>Eukaryota</taxon>
        <taxon>Viridiplantae</taxon>
        <taxon>Streptophyta</taxon>
        <taxon>Embryophyta</taxon>
        <taxon>Tracheophyta</taxon>
        <taxon>Spermatophyta</taxon>
        <taxon>Magnoliopsida</taxon>
        <taxon>eudicotyledons</taxon>
        <taxon>Gunneridae</taxon>
        <taxon>Pentapetalae</taxon>
        <taxon>asterids</taxon>
        <taxon>lamiids</taxon>
        <taxon>Solanales</taxon>
        <taxon>Solanaceae</taxon>
        <taxon>Solanoideae</taxon>
        <taxon>Datureae</taxon>
        <taxon>Datura</taxon>
    </lineage>
</organism>
<dbReference type="Proteomes" id="UP000823775">
    <property type="component" value="Unassembled WGS sequence"/>
</dbReference>
<comment type="caution">
    <text evidence="2">The sequence shown here is derived from an EMBL/GenBank/DDBJ whole genome shotgun (WGS) entry which is preliminary data.</text>
</comment>
<proteinExistence type="predicted"/>
<evidence type="ECO:0000256" key="1">
    <source>
        <dbReference type="SAM" id="MobiDB-lite"/>
    </source>
</evidence>
<name>A0ABS8T495_DATST</name>
<keyword evidence="3" id="KW-1185">Reference proteome</keyword>
<evidence type="ECO:0000313" key="3">
    <source>
        <dbReference type="Proteomes" id="UP000823775"/>
    </source>
</evidence>
<feature type="compositionally biased region" description="Acidic residues" evidence="1">
    <location>
        <begin position="101"/>
        <end position="110"/>
    </location>
</feature>
<reference evidence="2 3" key="1">
    <citation type="journal article" date="2021" name="BMC Genomics">
        <title>Datura genome reveals duplications of psychoactive alkaloid biosynthetic genes and high mutation rate following tissue culture.</title>
        <authorList>
            <person name="Rajewski A."/>
            <person name="Carter-House D."/>
            <person name="Stajich J."/>
            <person name="Litt A."/>
        </authorList>
    </citation>
    <scope>NUCLEOTIDE SEQUENCE [LARGE SCALE GENOMIC DNA]</scope>
    <source>
        <strain evidence="2">AR-01</strain>
    </source>
</reference>
<accession>A0ABS8T495</accession>
<sequence>MAAYKRDSNKSRLQNQMLSKGTGEARKVKESWSNADFPGPVSVSVELQDPSVNIINRSSSPEMHLQSNGVRWGREGKKVAKQTYLFELQRLHSHRRTIDNPQEEEEELEVEDRCHLGNPRSGGSVEEYGRKGSRTPRLEIRRMKVTTIEALDAVTIPANPVVLILNPGIQCKSVVTTVTGRVWGNPIYINFAICEANMDFIADWIIYEFRS</sequence>
<feature type="compositionally biased region" description="Basic and acidic residues" evidence="1">
    <location>
        <begin position="1"/>
        <end position="10"/>
    </location>
</feature>